<sequence length="300" mass="34068">MNKGRIITKQTAPYFFCAPFIISFMVFTLYPMLYMIYRSFYKLEGISTYQFVGADNYQRILTDPHIGNAILTTLGFTLGITIVNIILPLLLAVVLNQKLTPFRNIFRSAFYIPALTSIVVAGIFFRLFLAGNANTPLNLLMQLFNKEPKEWLYDTKIIGVIALVFTSTWRWLGLNILYFLSALQTISPELYDAAYVDGANTVQKFRYITLPGIKPILIFVTTILTYGGLRMFGESYVLWASKSSPGDIGLTIVLYIYRMAFGHFDMGYASAMSVILFMLFMILNFIYIKSLGIGSRGNQR</sequence>
<dbReference type="KEGG" id="anr:Ana3638_14895"/>
<keyword evidence="6 7" id="KW-0472">Membrane</keyword>
<dbReference type="Pfam" id="PF00528">
    <property type="entry name" value="BPD_transp_1"/>
    <property type="match status" value="1"/>
</dbReference>
<evidence type="ECO:0000256" key="3">
    <source>
        <dbReference type="ARBA" id="ARBA00022475"/>
    </source>
</evidence>
<dbReference type="CDD" id="cd06261">
    <property type="entry name" value="TM_PBP2"/>
    <property type="match status" value="1"/>
</dbReference>
<keyword evidence="4 7" id="KW-0812">Transmembrane</keyword>
<protein>
    <submittedName>
        <fullName evidence="9">ABC transporter permease subunit</fullName>
    </submittedName>
</protein>
<dbReference type="GO" id="GO:0005886">
    <property type="term" value="C:plasma membrane"/>
    <property type="evidence" value="ECO:0007669"/>
    <property type="project" value="UniProtKB-SubCell"/>
</dbReference>
<evidence type="ECO:0000256" key="6">
    <source>
        <dbReference type="ARBA" id="ARBA00023136"/>
    </source>
</evidence>
<proteinExistence type="inferred from homology"/>
<dbReference type="GO" id="GO:0055085">
    <property type="term" value="P:transmembrane transport"/>
    <property type="evidence" value="ECO:0007669"/>
    <property type="project" value="InterPro"/>
</dbReference>
<dbReference type="SUPFAM" id="SSF161098">
    <property type="entry name" value="MetI-like"/>
    <property type="match status" value="1"/>
</dbReference>
<evidence type="ECO:0000256" key="5">
    <source>
        <dbReference type="ARBA" id="ARBA00022989"/>
    </source>
</evidence>
<evidence type="ECO:0000256" key="7">
    <source>
        <dbReference type="RuleBase" id="RU363032"/>
    </source>
</evidence>
<dbReference type="PROSITE" id="PS50928">
    <property type="entry name" value="ABC_TM1"/>
    <property type="match status" value="1"/>
</dbReference>
<reference evidence="9 10" key="1">
    <citation type="submission" date="2020-01" db="EMBL/GenBank/DDBJ databases">
        <title>Genome analysis of Anaerocolumna sp. CBA3638.</title>
        <authorList>
            <person name="Kim J."/>
            <person name="Roh S.W."/>
        </authorList>
    </citation>
    <scope>NUCLEOTIDE SEQUENCE [LARGE SCALE GENOMIC DNA]</scope>
    <source>
        <strain evidence="9 10">CBA3638</strain>
    </source>
</reference>
<dbReference type="RefSeq" id="WP_161838736.1">
    <property type="nucleotide sequence ID" value="NZ_CP048000.1"/>
</dbReference>
<keyword evidence="10" id="KW-1185">Reference proteome</keyword>
<dbReference type="Gene3D" id="1.10.3720.10">
    <property type="entry name" value="MetI-like"/>
    <property type="match status" value="1"/>
</dbReference>
<dbReference type="InterPro" id="IPR051393">
    <property type="entry name" value="ABC_transporter_permease"/>
</dbReference>
<organism evidence="9 10">
    <name type="scientific">Anaerocolumna sedimenticola</name>
    <dbReference type="NCBI Taxonomy" id="2696063"/>
    <lineage>
        <taxon>Bacteria</taxon>
        <taxon>Bacillati</taxon>
        <taxon>Bacillota</taxon>
        <taxon>Clostridia</taxon>
        <taxon>Lachnospirales</taxon>
        <taxon>Lachnospiraceae</taxon>
        <taxon>Anaerocolumna</taxon>
    </lineage>
</organism>
<dbReference type="EMBL" id="CP048000">
    <property type="protein sequence ID" value="QHQ61911.1"/>
    <property type="molecule type" value="Genomic_DNA"/>
</dbReference>
<dbReference type="InterPro" id="IPR000515">
    <property type="entry name" value="MetI-like"/>
</dbReference>
<feature type="domain" description="ABC transmembrane type-1" evidence="8">
    <location>
        <begin position="70"/>
        <end position="287"/>
    </location>
</feature>
<comment type="subcellular location">
    <subcellularLocation>
        <location evidence="1 7">Cell membrane</location>
        <topology evidence="1 7">Multi-pass membrane protein</topology>
    </subcellularLocation>
</comment>
<evidence type="ECO:0000313" key="9">
    <source>
        <dbReference type="EMBL" id="QHQ61911.1"/>
    </source>
</evidence>
<feature type="transmembrane region" description="Helical" evidence="7">
    <location>
        <begin position="268"/>
        <end position="288"/>
    </location>
</feature>
<dbReference type="InterPro" id="IPR035906">
    <property type="entry name" value="MetI-like_sf"/>
</dbReference>
<gene>
    <name evidence="9" type="ORF">Ana3638_14895</name>
</gene>
<dbReference type="AlphaFoldDB" id="A0A6P1TPU0"/>
<evidence type="ECO:0000256" key="2">
    <source>
        <dbReference type="ARBA" id="ARBA00022448"/>
    </source>
</evidence>
<evidence type="ECO:0000313" key="10">
    <source>
        <dbReference type="Proteomes" id="UP000464314"/>
    </source>
</evidence>
<feature type="transmembrane region" description="Helical" evidence="7">
    <location>
        <begin position="12"/>
        <end position="37"/>
    </location>
</feature>
<dbReference type="PANTHER" id="PTHR30193">
    <property type="entry name" value="ABC TRANSPORTER PERMEASE PROTEIN"/>
    <property type="match status" value="1"/>
</dbReference>
<feature type="transmembrane region" description="Helical" evidence="7">
    <location>
        <begin position="69"/>
        <end position="96"/>
    </location>
</feature>
<keyword evidence="5 7" id="KW-1133">Transmembrane helix</keyword>
<feature type="transmembrane region" description="Helical" evidence="7">
    <location>
        <begin position="108"/>
        <end position="129"/>
    </location>
</feature>
<name>A0A6P1TPU0_9FIRM</name>
<dbReference type="Proteomes" id="UP000464314">
    <property type="component" value="Chromosome"/>
</dbReference>
<comment type="similarity">
    <text evidence="7">Belongs to the binding-protein-dependent transport system permease family.</text>
</comment>
<evidence type="ECO:0000259" key="8">
    <source>
        <dbReference type="PROSITE" id="PS50928"/>
    </source>
</evidence>
<evidence type="ECO:0000256" key="4">
    <source>
        <dbReference type="ARBA" id="ARBA00022692"/>
    </source>
</evidence>
<keyword evidence="2 7" id="KW-0813">Transport</keyword>
<dbReference type="PANTHER" id="PTHR30193:SF37">
    <property type="entry name" value="INNER MEMBRANE ABC TRANSPORTER PERMEASE PROTEIN YCJO"/>
    <property type="match status" value="1"/>
</dbReference>
<accession>A0A6P1TPU0</accession>
<feature type="transmembrane region" description="Helical" evidence="7">
    <location>
        <begin position="216"/>
        <end position="233"/>
    </location>
</feature>
<keyword evidence="3" id="KW-1003">Cell membrane</keyword>
<evidence type="ECO:0000256" key="1">
    <source>
        <dbReference type="ARBA" id="ARBA00004651"/>
    </source>
</evidence>
<feature type="transmembrane region" description="Helical" evidence="7">
    <location>
        <begin position="157"/>
        <end position="180"/>
    </location>
</feature>